<protein>
    <recommendedName>
        <fullName evidence="3">Integrator complex subunit 10</fullName>
    </recommendedName>
</protein>
<comment type="subunit">
    <text evidence="5">Component of the Integrator complex, composed of core subunits INTS1, INTS2, INTS3, INTS4, INTS5, INTS6, INTS7, INTS8, INTS9/RC74, INTS10, INTS11/CPSF3L, INTS12, INTS13, INTS14 and INTS15. The core complex associates with protein phosphatase 2A subunits PPP2CA and PPP2R1A, to form the Integrator-PP2A (INTAC) complex. INTS10 is part of the tail subcomplex, composed of INTS10, INTS13, INTS14 and INTS15.</text>
</comment>
<keyword evidence="7" id="KW-1185">Reference proteome</keyword>
<dbReference type="EMBL" id="JAGEUA010000006">
    <property type="protein sequence ID" value="KAL0974092.1"/>
    <property type="molecule type" value="Genomic_DNA"/>
</dbReference>
<dbReference type="AlphaFoldDB" id="A0ABD0X6V3"/>
<evidence type="ECO:0000313" key="6">
    <source>
        <dbReference type="EMBL" id="KAL0974092.1"/>
    </source>
</evidence>
<dbReference type="Proteomes" id="UP001557470">
    <property type="component" value="Unassembled WGS sequence"/>
</dbReference>
<dbReference type="GO" id="GO:0005634">
    <property type="term" value="C:nucleus"/>
    <property type="evidence" value="ECO:0007669"/>
    <property type="project" value="UniProtKB-SubCell"/>
</dbReference>
<evidence type="ECO:0000256" key="5">
    <source>
        <dbReference type="ARBA" id="ARBA00062419"/>
    </source>
</evidence>
<comment type="similarity">
    <text evidence="2">Belongs to the Integrator subunit 10 family.</text>
</comment>
<dbReference type="PANTHER" id="PTHR16055">
    <property type="entry name" value="INTEGRATOR COMPLEX SUBUNIT 10"/>
    <property type="match status" value="1"/>
</dbReference>
<dbReference type="PRINTS" id="PR02106">
    <property type="entry name" value="INTSUBUNIT10"/>
</dbReference>
<dbReference type="InterPro" id="IPR026164">
    <property type="entry name" value="Int_cplx_su10"/>
</dbReference>
<organism evidence="6 7">
    <name type="scientific">Umbra pygmaea</name>
    <name type="common">Eastern mudminnow</name>
    <dbReference type="NCBI Taxonomy" id="75934"/>
    <lineage>
        <taxon>Eukaryota</taxon>
        <taxon>Metazoa</taxon>
        <taxon>Chordata</taxon>
        <taxon>Craniata</taxon>
        <taxon>Vertebrata</taxon>
        <taxon>Euteleostomi</taxon>
        <taxon>Actinopterygii</taxon>
        <taxon>Neopterygii</taxon>
        <taxon>Teleostei</taxon>
        <taxon>Protacanthopterygii</taxon>
        <taxon>Esociformes</taxon>
        <taxon>Umbridae</taxon>
        <taxon>Umbra</taxon>
    </lineage>
</organism>
<reference evidence="6 7" key="1">
    <citation type="submission" date="2024-06" db="EMBL/GenBank/DDBJ databases">
        <authorList>
            <person name="Pan Q."/>
            <person name="Wen M."/>
            <person name="Jouanno E."/>
            <person name="Zahm M."/>
            <person name="Klopp C."/>
            <person name="Cabau C."/>
            <person name="Louis A."/>
            <person name="Berthelot C."/>
            <person name="Parey E."/>
            <person name="Roest Crollius H."/>
            <person name="Montfort J."/>
            <person name="Robinson-Rechavi M."/>
            <person name="Bouchez O."/>
            <person name="Lampietro C."/>
            <person name="Lopez Roques C."/>
            <person name="Donnadieu C."/>
            <person name="Postlethwait J."/>
            <person name="Bobe J."/>
            <person name="Verreycken H."/>
            <person name="Guiguen Y."/>
        </authorList>
    </citation>
    <scope>NUCLEOTIDE SEQUENCE [LARGE SCALE GENOMIC DNA]</scope>
    <source>
        <strain evidence="6">Up_M1</strain>
        <tissue evidence="6">Testis</tissue>
    </source>
</reference>
<dbReference type="Pfam" id="PF21045">
    <property type="entry name" value="INT10"/>
    <property type="match status" value="2"/>
</dbReference>
<evidence type="ECO:0000256" key="4">
    <source>
        <dbReference type="ARBA" id="ARBA00023242"/>
    </source>
</evidence>
<accession>A0ABD0X6V3</accession>
<sequence length="741" mass="84003">MSAQKDCEFLVKRARDLVSEDPCAAKAWLITARTLYPTDFNIQYEMYTIERNAEKTASAGRLLYDMFINFPDQPVVWREITVITAALRNDCQDKQAQFLRGLFETLPGPVQCEMLLKATEQCFNTLEKAEMLLLLLRRFPESVVQHGVNLGESLLEAETAEKLETPVNCFRKLFVCDVLPLIITNVDMRLHASLLQKYMLKAAEFYIGYVTRSPPADGHLQGKALNGPHEATGLKSPSVSRCSQRYVIEGLSEKSSVVSEPWEKLLDILAVVGARCEWQGDKGQRGYVEMLQRVKELSRYLSNLEGETRLRCCSQVVICASLVLFRSAYIYVSTIQPTLFQGVNALASGPWILLENMSSVYSEAELERGLGKHAHKKRKLADGREKTMSSDDEEGIGKGRGRHILVNRTEMTGWAETLESFRLARESWDLLHSHSSLESEFNKICSSWKTDNWLWLRIFLTDMIIYQGHYRKALSSLLQMSVLQQVQPGLNSPAQSNLEHHRTLIQQASCHYALGEYRMACEKVLEVVGGLVPQNQDPLKNSDDQGKSRGKSRKGNDLRLLPCTSNAILPFCLQLMLACFKLRAFTDNRDDLSLGHVVVLLQHDWPQGESMFLKAIDKICQQGSFQYENFFNYVTNIDMLEEFAYLRTTEGGRVQLELLPNQGMLIKIPSPALGGELNTLLLPGAQTTDRHHTVTRGITKGVKEDFRLAMERQVSRCGENLYTVLHRFCINEKIMIIQSLP</sequence>
<evidence type="ECO:0000256" key="2">
    <source>
        <dbReference type="ARBA" id="ARBA00010391"/>
    </source>
</evidence>
<dbReference type="PANTHER" id="PTHR16055:SF2">
    <property type="entry name" value="INTEGRATOR COMPLEX SUBUNIT 10"/>
    <property type="match status" value="1"/>
</dbReference>
<name>A0ABD0X6V3_UMBPY</name>
<evidence type="ECO:0000313" key="7">
    <source>
        <dbReference type="Proteomes" id="UP001557470"/>
    </source>
</evidence>
<comment type="caution">
    <text evidence="6">The sequence shown here is derived from an EMBL/GenBank/DDBJ whole genome shotgun (WGS) entry which is preliminary data.</text>
</comment>
<comment type="subcellular location">
    <subcellularLocation>
        <location evidence="1">Nucleus</location>
    </subcellularLocation>
</comment>
<keyword evidence="4" id="KW-0539">Nucleus</keyword>
<proteinExistence type="inferred from homology"/>
<evidence type="ECO:0000256" key="1">
    <source>
        <dbReference type="ARBA" id="ARBA00004123"/>
    </source>
</evidence>
<evidence type="ECO:0000256" key="3">
    <source>
        <dbReference type="ARBA" id="ARBA00016811"/>
    </source>
</evidence>
<gene>
    <name evidence="6" type="ORF">UPYG_G00215280</name>
</gene>